<feature type="region of interest" description="Disordered" evidence="1">
    <location>
        <begin position="45"/>
        <end position="66"/>
    </location>
</feature>
<evidence type="ECO:0000256" key="1">
    <source>
        <dbReference type="SAM" id="MobiDB-lite"/>
    </source>
</evidence>
<dbReference type="AlphaFoldDB" id="A0A0L7RDH4"/>
<keyword evidence="3" id="KW-1185">Reference proteome</keyword>
<protein>
    <submittedName>
        <fullName evidence="2">Uncharacterized protein</fullName>
    </submittedName>
</protein>
<accession>A0A0L7RDH4</accession>
<proteinExistence type="predicted"/>
<reference evidence="2 3" key="1">
    <citation type="submission" date="2015-07" db="EMBL/GenBank/DDBJ databases">
        <title>The genome of Habropoda laboriosa.</title>
        <authorList>
            <person name="Pan H."/>
            <person name="Kapheim K."/>
        </authorList>
    </citation>
    <scope>NUCLEOTIDE SEQUENCE [LARGE SCALE GENOMIC DNA]</scope>
    <source>
        <strain evidence="2">0110345459</strain>
    </source>
</reference>
<name>A0A0L7RDH4_9HYME</name>
<dbReference type="EMBL" id="KQ414614">
    <property type="protein sequence ID" value="KOC68859.1"/>
    <property type="molecule type" value="Genomic_DNA"/>
</dbReference>
<gene>
    <name evidence="2" type="ORF">WH47_10847</name>
</gene>
<evidence type="ECO:0000313" key="2">
    <source>
        <dbReference type="EMBL" id="KOC68859.1"/>
    </source>
</evidence>
<dbReference type="Proteomes" id="UP000053825">
    <property type="component" value="Unassembled WGS sequence"/>
</dbReference>
<evidence type="ECO:0000313" key="3">
    <source>
        <dbReference type="Proteomes" id="UP000053825"/>
    </source>
</evidence>
<sequence length="442" mass="51286">MIKGKKEPKLHMQISEGRSIDGTFKNKNLNVKKKKQSALLQQCKNKNVKQKVKQKGRSKSDKVSKNLNASNMLLKYNKEMYEYQIQQLNLKFKQSLKYPTLTQDELKVLFVKYKSDGHYRTNKNLPPFTSLLNNTHNVVNEKNYFSDQAECISVSDKEKNCFGNSKDIFTNSNCNSLSENQYLDENSNIYENLQPNFKNDALQFTDTLNVHNLSNRIENKHLYSDQTSSTSNSYNHMYMNYNEQMHSNISISDNIQNTPNILSEEHQSCRYGNRNILCNISDSNVPYENLSSSNEFPQQNDIHCSLQDNNCSLNPNFYLNKWNNMTLIDKNNNHQSWKNTQSICIPHITNLESYYNIKNTTIPHQLTVIKNHSKEQGNLDLPIHTNPYYIIRNKNLAHLSNDDVSHMQQTFNHTTSSNIIPDNFLSEANTCIPSCANMIDQY</sequence>
<feature type="compositionally biased region" description="Basic residues" evidence="1">
    <location>
        <begin position="46"/>
        <end position="57"/>
    </location>
</feature>
<dbReference type="OrthoDB" id="7605799at2759"/>
<organism evidence="2 3">
    <name type="scientific">Habropoda laboriosa</name>
    <dbReference type="NCBI Taxonomy" id="597456"/>
    <lineage>
        <taxon>Eukaryota</taxon>
        <taxon>Metazoa</taxon>
        <taxon>Ecdysozoa</taxon>
        <taxon>Arthropoda</taxon>
        <taxon>Hexapoda</taxon>
        <taxon>Insecta</taxon>
        <taxon>Pterygota</taxon>
        <taxon>Neoptera</taxon>
        <taxon>Endopterygota</taxon>
        <taxon>Hymenoptera</taxon>
        <taxon>Apocrita</taxon>
        <taxon>Aculeata</taxon>
        <taxon>Apoidea</taxon>
        <taxon>Anthophila</taxon>
        <taxon>Apidae</taxon>
        <taxon>Habropoda</taxon>
    </lineage>
</organism>